<proteinExistence type="predicted"/>
<dbReference type="InterPro" id="IPR029069">
    <property type="entry name" value="HotDog_dom_sf"/>
</dbReference>
<gene>
    <name evidence="2" type="ORF">H1W37_13625</name>
</gene>
<name>A0A838XQZ2_9HYPH</name>
<dbReference type="PRINTS" id="PR01483">
    <property type="entry name" value="FASYNTHASE"/>
</dbReference>
<dbReference type="Gene3D" id="3.10.129.10">
    <property type="entry name" value="Hotdog Thioesterase"/>
    <property type="match status" value="1"/>
</dbReference>
<feature type="domain" description="MaoC-like" evidence="1">
    <location>
        <begin position="14"/>
        <end position="96"/>
    </location>
</feature>
<reference evidence="2 3" key="2">
    <citation type="submission" date="2020-08" db="EMBL/GenBank/DDBJ databases">
        <title>Stappia taiwanensis sp. nov., isolated from a coastal thermal spring.</title>
        <authorList>
            <person name="Kampfer P."/>
        </authorList>
    </citation>
    <scope>NUCLEOTIDE SEQUENCE [LARGE SCALE GENOMIC DNA]</scope>
    <source>
        <strain evidence="2 3">DSM 23284</strain>
    </source>
</reference>
<dbReference type="SUPFAM" id="SSF54637">
    <property type="entry name" value="Thioesterase/thiol ester dehydrase-isomerase"/>
    <property type="match status" value="1"/>
</dbReference>
<evidence type="ECO:0000313" key="3">
    <source>
        <dbReference type="Proteomes" id="UP000559404"/>
    </source>
</evidence>
<reference evidence="2 3" key="1">
    <citation type="submission" date="2020-07" db="EMBL/GenBank/DDBJ databases">
        <authorList>
            <person name="Li M."/>
        </authorList>
    </citation>
    <scope>NUCLEOTIDE SEQUENCE [LARGE SCALE GENOMIC DNA]</scope>
    <source>
        <strain evidence="2 3">DSM 23284</strain>
    </source>
</reference>
<dbReference type="PANTHER" id="PTHR43437:SF3">
    <property type="entry name" value="HYDROXYACYL-THIOESTER DEHYDRATASE TYPE 2, MITOCHONDRIAL"/>
    <property type="match status" value="1"/>
</dbReference>
<dbReference type="Pfam" id="PF01575">
    <property type="entry name" value="MaoC_dehydratas"/>
    <property type="match status" value="1"/>
</dbReference>
<comment type="caution">
    <text evidence="2">The sequence shown here is derived from an EMBL/GenBank/DDBJ whole genome shotgun (WGS) entry which is preliminary data.</text>
</comment>
<accession>A0A838XQZ2</accession>
<dbReference type="EMBL" id="JACEON010000013">
    <property type="protein sequence ID" value="MBA4612702.1"/>
    <property type="molecule type" value="Genomic_DNA"/>
</dbReference>
<evidence type="ECO:0000259" key="1">
    <source>
        <dbReference type="Pfam" id="PF01575"/>
    </source>
</evidence>
<dbReference type="RefSeq" id="WP_181760904.1">
    <property type="nucleotide sequence ID" value="NZ_BMCR01000003.1"/>
</dbReference>
<organism evidence="2 3">
    <name type="scientific">Stappia taiwanensis</name>
    <dbReference type="NCBI Taxonomy" id="992267"/>
    <lineage>
        <taxon>Bacteria</taxon>
        <taxon>Pseudomonadati</taxon>
        <taxon>Pseudomonadota</taxon>
        <taxon>Alphaproteobacteria</taxon>
        <taxon>Hyphomicrobiales</taxon>
        <taxon>Stappiaceae</taxon>
        <taxon>Stappia</taxon>
    </lineage>
</organism>
<dbReference type="GO" id="GO:0019171">
    <property type="term" value="F:(3R)-hydroxyacyl-[acyl-carrier-protein] dehydratase activity"/>
    <property type="evidence" value="ECO:0007669"/>
    <property type="project" value="TreeGrafter"/>
</dbReference>
<dbReference type="GO" id="GO:0006633">
    <property type="term" value="P:fatty acid biosynthetic process"/>
    <property type="evidence" value="ECO:0007669"/>
    <property type="project" value="InterPro"/>
</dbReference>
<evidence type="ECO:0000313" key="2">
    <source>
        <dbReference type="EMBL" id="MBA4612702.1"/>
    </source>
</evidence>
<dbReference type="InterPro" id="IPR050965">
    <property type="entry name" value="UPF0336/Enoyl-CoA_hydratase"/>
</dbReference>
<keyword evidence="3" id="KW-1185">Reference proteome</keyword>
<dbReference type="GO" id="GO:0004312">
    <property type="term" value="F:fatty acid synthase activity"/>
    <property type="evidence" value="ECO:0007669"/>
    <property type="project" value="InterPro"/>
</dbReference>
<dbReference type="PANTHER" id="PTHR43437">
    <property type="entry name" value="HYDROXYACYL-THIOESTER DEHYDRATASE TYPE 2, MITOCHONDRIAL-RELATED"/>
    <property type="match status" value="1"/>
</dbReference>
<dbReference type="Proteomes" id="UP000559404">
    <property type="component" value="Unassembled WGS sequence"/>
</dbReference>
<dbReference type="InterPro" id="IPR003965">
    <property type="entry name" value="Fatty_acid_synthase"/>
</dbReference>
<sequence>MANADVTAVGEGLESRWRPTQADFDRFAAISGDDNPIHVDPEFSARTRFGRTVSHGMLLYSRVWALIRATWPGRHLLQELMFPNPAYAEEELVIALTPTAANPRLLEVSVRRAADGAIVLQGKCELDEGAGR</sequence>
<dbReference type="AlphaFoldDB" id="A0A838XQZ2"/>
<dbReference type="InterPro" id="IPR002539">
    <property type="entry name" value="MaoC-like_dom"/>
</dbReference>
<dbReference type="GO" id="GO:0005835">
    <property type="term" value="C:fatty acid synthase complex"/>
    <property type="evidence" value="ECO:0007669"/>
    <property type="project" value="InterPro"/>
</dbReference>
<protein>
    <submittedName>
        <fullName evidence="2">Hydratase</fullName>
    </submittedName>
</protein>